<feature type="region of interest" description="Disordered" evidence="1">
    <location>
        <begin position="267"/>
        <end position="306"/>
    </location>
</feature>
<reference evidence="3 4" key="1">
    <citation type="journal article" date="2018" name="Cell">
        <title>The Chara Genome: Secondary Complexity and Implications for Plant Terrestrialization.</title>
        <authorList>
            <person name="Nishiyama T."/>
            <person name="Sakayama H."/>
            <person name="Vries J.D."/>
            <person name="Buschmann H."/>
            <person name="Saint-Marcoux D."/>
            <person name="Ullrich K.K."/>
            <person name="Haas F.B."/>
            <person name="Vanderstraeten L."/>
            <person name="Becker D."/>
            <person name="Lang D."/>
            <person name="Vosolsobe S."/>
            <person name="Rombauts S."/>
            <person name="Wilhelmsson P.K.I."/>
            <person name="Janitza P."/>
            <person name="Kern R."/>
            <person name="Heyl A."/>
            <person name="Rumpler F."/>
            <person name="Villalobos L.I.A.C."/>
            <person name="Clay J.M."/>
            <person name="Skokan R."/>
            <person name="Toyoda A."/>
            <person name="Suzuki Y."/>
            <person name="Kagoshima H."/>
            <person name="Schijlen E."/>
            <person name="Tajeshwar N."/>
            <person name="Catarino B."/>
            <person name="Hetherington A.J."/>
            <person name="Saltykova A."/>
            <person name="Bonnot C."/>
            <person name="Breuninger H."/>
            <person name="Symeonidi A."/>
            <person name="Radhakrishnan G.V."/>
            <person name="Van Nieuwerburgh F."/>
            <person name="Deforce D."/>
            <person name="Chang C."/>
            <person name="Karol K.G."/>
            <person name="Hedrich R."/>
            <person name="Ulvskov P."/>
            <person name="Glockner G."/>
            <person name="Delwiche C.F."/>
            <person name="Petrasek J."/>
            <person name="Van de Peer Y."/>
            <person name="Friml J."/>
            <person name="Beilby M."/>
            <person name="Dolan L."/>
            <person name="Kohara Y."/>
            <person name="Sugano S."/>
            <person name="Fujiyama A."/>
            <person name="Delaux P.-M."/>
            <person name="Quint M."/>
            <person name="TheiBen G."/>
            <person name="Hagemann M."/>
            <person name="Harholt J."/>
            <person name="Dunand C."/>
            <person name="Zachgo S."/>
            <person name="Langdale J."/>
            <person name="Maumus F."/>
            <person name="Straeten D.V.D."/>
            <person name="Gould S.B."/>
            <person name="Rensing S.A."/>
        </authorList>
    </citation>
    <scope>NUCLEOTIDE SEQUENCE [LARGE SCALE GENOMIC DNA]</scope>
    <source>
        <strain evidence="3 4">S276</strain>
    </source>
</reference>
<feature type="compositionally biased region" description="Low complexity" evidence="1">
    <location>
        <begin position="1"/>
        <end position="19"/>
    </location>
</feature>
<dbReference type="EMBL" id="BFEA01000143">
    <property type="protein sequence ID" value="GBG71204.1"/>
    <property type="molecule type" value="Genomic_DNA"/>
</dbReference>
<dbReference type="Pfam" id="PF13837">
    <property type="entry name" value="Myb_DNA-bind_4"/>
    <property type="match status" value="1"/>
</dbReference>
<keyword evidence="4" id="KW-1185">Reference proteome</keyword>
<dbReference type="PANTHER" id="PTHR33492:SF11">
    <property type="entry name" value="OS04G0670900 PROTEIN"/>
    <property type="match status" value="1"/>
</dbReference>
<dbReference type="OrthoDB" id="1865198at2759"/>
<evidence type="ECO:0000313" key="3">
    <source>
        <dbReference type="EMBL" id="GBG71204.1"/>
    </source>
</evidence>
<feature type="compositionally biased region" description="Acidic residues" evidence="1">
    <location>
        <begin position="93"/>
        <end position="104"/>
    </location>
</feature>
<name>A0A388KMB8_CHABU</name>
<evidence type="ECO:0000313" key="4">
    <source>
        <dbReference type="Proteomes" id="UP000265515"/>
    </source>
</evidence>
<evidence type="ECO:0000256" key="1">
    <source>
        <dbReference type="SAM" id="MobiDB-lite"/>
    </source>
</evidence>
<feature type="region of interest" description="Disordered" evidence="1">
    <location>
        <begin position="89"/>
        <end position="149"/>
    </location>
</feature>
<organism evidence="3 4">
    <name type="scientific">Chara braunii</name>
    <name type="common">Braun's stonewort</name>
    <dbReference type="NCBI Taxonomy" id="69332"/>
    <lineage>
        <taxon>Eukaryota</taxon>
        <taxon>Viridiplantae</taxon>
        <taxon>Streptophyta</taxon>
        <taxon>Charophyceae</taxon>
        <taxon>Charales</taxon>
        <taxon>Characeae</taxon>
        <taxon>Chara</taxon>
    </lineage>
</organism>
<dbReference type="Proteomes" id="UP000265515">
    <property type="component" value="Unassembled WGS sequence"/>
</dbReference>
<feature type="domain" description="Myb/SANT-like DNA-binding" evidence="2">
    <location>
        <begin position="152"/>
        <end position="233"/>
    </location>
</feature>
<proteinExistence type="predicted"/>
<accession>A0A388KMB8</accession>
<gene>
    <name evidence="3" type="ORF">CBR_g8507</name>
</gene>
<protein>
    <recommendedName>
        <fullName evidence="2">Myb/SANT-like DNA-binding domain-containing protein</fullName>
    </recommendedName>
</protein>
<evidence type="ECO:0000259" key="2">
    <source>
        <dbReference type="Pfam" id="PF13837"/>
    </source>
</evidence>
<dbReference type="AlphaFoldDB" id="A0A388KMB8"/>
<sequence>MHQSSTGRGVGSSAGSSAADKTRDRRCVQSKSMPTTCPEVVRPQRVQLPSPLSGGLVTGRRSVVSVADATFAQDVDERTGSHVWAEHRQELHLDDEDEEDEDVAVEIKPPGKRSMGGRGTSKKASAPHGRRTEKSVSVGSDGEGDVDVDGGRNFWSVDHMVTLVRAKWDQDAHMEGMGHAFACMKPREWKWQDVHERLKKVGIARNPENCGKKWDNLMQQFKKVHRFMHESGKPDYFQLKGKERRSHIFNFVMERAVYEEIKGPTAKNHTIHPRNVIDTGAPSGVEMSSGSGGKRGDGDCAGGGGG</sequence>
<dbReference type="Gramene" id="GBG71204">
    <property type="protein sequence ID" value="GBG71204"/>
    <property type="gene ID" value="CBR_g8507"/>
</dbReference>
<dbReference type="InterPro" id="IPR044822">
    <property type="entry name" value="Myb_DNA-bind_4"/>
</dbReference>
<dbReference type="Gene3D" id="1.10.10.60">
    <property type="entry name" value="Homeodomain-like"/>
    <property type="match status" value="1"/>
</dbReference>
<feature type="region of interest" description="Disordered" evidence="1">
    <location>
        <begin position="1"/>
        <end position="38"/>
    </location>
</feature>
<comment type="caution">
    <text evidence="3">The sequence shown here is derived from an EMBL/GenBank/DDBJ whole genome shotgun (WGS) entry which is preliminary data.</text>
</comment>
<dbReference type="PANTHER" id="PTHR33492">
    <property type="entry name" value="OSJNBA0043A12.37 PROTEIN-RELATED"/>
    <property type="match status" value="1"/>
</dbReference>